<organism evidence="1 2">
    <name type="scientific">Lignipirellula cremea</name>
    <dbReference type="NCBI Taxonomy" id="2528010"/>
    <lineage>
        <taxon>Bacteria</taxon>
        <taxon>Pseudomonadati</taxon>
        <taxon>Planctomycetota</taxon>
        <taxon>Planctomycetia</taxon>
        <taxon>Pirellulales</taxon>
        <taxon>Pirellulaceae</taxon>
        <taxon>Lignipirellula</taxon>
    </lineage>
</organism>
<protein>
    <submittedName>
        <fullName evidence="1">Uncharacterized protein</fullName>
    </submittedName>
</protein>
<accession>A0A518DP32</accession>
<keyword evidence="2" id="KW-1185">Reference proteome</keyword>
<dbReference type="RefSeq" id="WP_145050563.1">
    <property type="nucleotide sequence ID" value="NZ_CP036433.1"/>
</dbReference>
<sequence length="148" mass="17020">MTSVYNKVGMRFAYPENWNVTDEELEEWPRSVALQSPKSTLWTVHLYPAGAEMEMLASEVVEAIRSEYEEVEVEPLRVEMGDVEAIGHQMNFYCLDLLIHAESRCFRQGAATCLVLAQAESRDFEEHRRVMQAMTLSLTLPFDESLLE</sequence>
<dbReference type="OrthoDB" id="213056at2"/>
<proteinExistence type="predicted"/>
<evidence type="ECO:0000313" key="1">
    <source>
        <dbReference type="EMBL" id="QDU93598.1"/>
    </source>
</evidence>
<reference evidence="1 2" key="1">
    <citation type="submission" date="2019-02" db="EMBL/GenBank/DDBJ databases">
        <title>Deep-cultivation of Planctomycetes and their phenomic and genomic characterization uncovers novel biology.</title>
        <authorList>
            <person name="Wiegand S."/>
            <person name="Jogler M."/>
            <person name="Boedeker C."/>
            <person name="Pinto D."/>
            <person name="Vollmers J."/>
            <person name="Rivas-Marin E."/>
            <person name="Kohn T."/>
            <person name="Peeters S.H."/>
            <person name="Heuer A."/>
            <person name="Rast P."/>
            <person name="Oberbeckmann S."/>
            <person name="Bunk B."/>
            <person name="Jeske O."/>
            <person name="Meyerdierks A."/>
            <person name="Storesund J.E."/>
            <person name="Kallscheuer N."/>
            <person name="Luecker S."/>
            <person name="Lage O.M."/>
            <person name="Pohl T."/>
            <person name="Merkel B.J."/>
            <person name="Hornburger P."/>
            <person name="Mueller R.-W."/>
            <person name="Bruemmer F."/>
            <person name="Labrenz M."/>
            <person name="Spormann A.M."/>
            <person name="Op den Camp H."/>
            <person name="Overmann J."/>
            <person name="Amann R."/>
            <person name="Jetten M.S.M."/>
            <person name="Mascher T."/>
            <person name="Medema M.H."/>
            <person name="Devos D.P."/>
            <person name="Kaster A.-K."/>
            <person name="Ovreas L."/>
            <person name="Rohde M."/>
            <person name="Galperin M.Y."/>
            <person name="Jogler C."/>
        </authorList>
    </citation>
    <scope>NUCLEOTIDE SEQUENCE [LARGE SCALE GENOMIC DNA]</scope>
    <source>
        <strain evidence="1 2">Pla85_3_4</strain>
    </source>
</reference>
<evidence type="ECO:0000313" key="2">
    <source>
        <dbReference type="Proteomes" id="UP000317648"/>
    </source>
</evidence>
<dbReference type="Proteomes" id="UP000317648">
    <property type="component" value="Chromosome"/>
</dbReference>
<dbReference type="KEGG" id="lcre:Pla8534_13780"/>
<gene>
    <name evidence="1" type="ORF">Pla8534_13780</name>
</gene>
<dbReference type="AlphaFoldDB" id="A0A518DP32"/>
<name>A0A518DP32_9BACT</name>
<dbReference type="EMBL" id="CP036433">
    <property type="protein sequence ID" value="QDU93598.1"/>
    <property type="molecule type" value="Genomic_DNA"/>
</dbReference>